<dbReference type="Proteomes" id="UP000272942">
    <property type="component" value="Unassembled WGS sequence"/>
</dbReference>
<name>A0A183B565_9TREM</name>
<dbReference type="AlphaFoldDB" id="A0A183B565"/>
<dbReference type="OrthoDB" id="5867527at2759"/>
<evidence type="ECO:0000313" key="1">
    <source>
        <dbReference type="EMBL" id="VDP91622.1"/>
    </source>
</evidence>
<gene>
    <name evidence="1" type="ORF">ECPE_LOCUS14350</name>
</gene>
<reference evidence="3" key="1">
    <citation type="submission" date="2016-06" db="UniProtKB">
        <authorList>
            <consortium name="WormBaseParasite"/>
        </authorList>
    </citation>
    <scope>IDENTIFICATION</scope>
</reference>
<accession>A0A183B565</accession>
<dbReference type="EMBL" id="UZAN01057345">
    <property type="protein sequence ID" value="VDP91622.1"/>
    <property type="molecule type" value="Genomic_DNA"/>
</dbReference>
<sequence>MSLLSWAALASTGLILQAVYFYINFIHPFWLTGDRGRYLGVEIRPRTMSTGVDETYRCFFADYIHLLAYTAFRDTQCEIRSLTVDYSSGLYRSDFHFLFLLCIENAHLFPDAIHIHFWTERYARLCRRRFRRPYWAIRRGSLGHLVRCEDLSMKFNFSKIRVKVEVNAFGF</sequence>
<reference evidence="1 2" key="2">
    <citation type="submission" date="2018-11" db="EMBL/GenBank/DDBJ databases">
        <authorList>
            <consortium name="Pathogen Informatics"/>
        </authorList>
    </citation>
    <scope>NUCLEOTIDE SEQUENCE [LARGE SCALE GENOMIC DNA]</scope>
    <source>
        <strain evidence="1 2">Egypt</strain>
    </source>
</reference>
<proteinExistence type="predicted"/>
<evidence type="ECO:0000313" key="3">
    <source>
        <dbReference type="WBParaSite" id="ECPE_0001439001-mRNA-1"/>
    </source>
</evidence>
<protein>
    <submittedName>
        <fullName evidence="3">Secreted protein</fullName>
    </submittedName>
</protein>
<keyword evidence="2" id="KW-1185">Reference proteome</keyword>
<dbReference type="WBParaSite" id="ECPE_0001439001-mRNA-1">
    <property type="protein sequence ID" value="ECPE_0001439001-mRNA-1"/>
    <property type="gene ID" value="ECPE_0001439001"/>
</dbReference>
<evidence type="ECO:0000313" key="2">
    <source>
        <dbReference type="Proteomes" id="UP000272942"/>
    </source>
</evidence>
<organism evidence="3">
    <name type="scientific">Echinostoma caproni</name>
    <dbReference type="NCBI Taxonomy" id="27848"/>
    <lineage>
        <taxon>Eukaryota</taxon>
        <taxon>Metazoa</taxon>
        <taxon>Spiralia</taxon>
        <taxon>Lophotrochozoa</taxon>
        <taxon>Platyhelminthes</taxon>
        <taxon>Trematoda</taxon>
        <taxon>Digenea</taxon>
        <taxon>Plagiorchiida</taxon>
        <taxon>Echinostomata</taxon>
        <taxon>Echinostomatoidea</taxon>
        <taxon>Echinostomatidae</taxon>
        <taxon>Echinostoma</taxon>
    </lineage>
</organism>